<dbReference type="Proteomes" id="UP001610063">
    <property type="component" value="Unassembled WGS sequence"/>
</dbReference>
<comment type="caution">
    <text evidence="3">The sequence shown here is derived from an EMBL/GenBank/DDBJ whole genome shotgun (WGS) entry which is preliminary data.</text>
</comment>
<proteinExistence type="predicted"/>
<organism evidence="3 4">
    <name type="scientific">Marinoscillum luteum</name>
    <dbReference type="NCBI Taxonomy" id="861051"/>
    <lineage>
        <taxon>Bacteria</taxon>
        <taxon>Pseudomonadati</taxon>
        <taxon>Bacteroidota</taxon>
        <taxon>Cytophagia</taxon>
        <taxon>Cytophagales</taxon>
        <taxon>Reichenbachiellaceae</taxon>
        <taxon>Marinoscillum</taxon>
    </lineage>
</organism>
<keyword evidence="4" id="KW-1185">Reference proteome</keyword>
<accession>A0ABW7N618</accession>
<feature type="transmembrane region" description="Helical" evidence="1">
    <location>
        <begin position="202"/>
        <end position="228"/>
    </location>
</feature>
<dbReference type="RefSeq" id="WP_395416641.1">
    <property type="nucleotide sequence ID" value="NZ_JBIPKE010000014.1"/>
</dbReference>
<name>A0ABW7N618_9BACT</name>
<evidence type="ECO:0000256" key="1">
    <source>
        <dbReference type="SAM" id="Phobius"/>
    </source>
</evidence>
<reference evidence="3 4" key="1">
    <citation type="journal article" date="2013" name="Int. J. Syst. Evol. Microbiol.">
        <title>Marinoscillum luteum sp. nov., isolated from marine sediment.</title>
        <authorList>
            <person name="Cha I.T."/>
            <person name="Park S.J."/>
            <person name="Kim S.J."/>
            <person name="Kim J.G."/>
            <person name="Jung M.Y."/>
            <person name="Shin K.S."/>
            <person name="Kwon K.K."/>
            <person name="Yang S.H."/>
            <person name="Seo Y.S."/>
            <person name="Rhee S.K."/>
        </authorList>
    </citation>
    <scope>NUCLEOTIDE SEQUENCE [LARGE SCALE GENOMIC DNA]</scope>
    <source>
        <strain evidence="3 4">KCTC 23939</strain>
    </source>
</reference>
<keyword evidence="1" id="KW-0472">Membrane</keyword>
<feature type="signal peptide" evidence="2">
    <location>
        <begin position="1"/>
        <end position="23"/>
    </location>
</feature>
<feature type="chain" id="PRO_5046323870" evidence="2">
    <location>
        <begin position="24"/>
        <end position="232"/>
    </location>
</feature>
<sequence>MSRFFSLLLLLFTLSQCVSPQYACIDLTQKKKKDFRHSRIKKHFVAPDNQQALESTDDLLEEYPFLAKMATDPVILSDENVGFVMPEMGGLEMMAERKRGERRLSGIESRRIEQLKARVAEVIPPDLLDQMSQAQDTSVTRFDDVYNEAKSLAIISFSSSIASILAIALPMFIFPLIIVGLVTGIISLKRYKKAFNKDFKGLAIAGVIISSAWLALILAVLIMVILLFSGGW</sequence>
<keyword evidence="1" id="KW-1133">Transmembrane helix</keyword>
<keyword evidence="2" id="KW-0732">Signal</keyword>
<protein>
    <submittedName>
        <fullName evidence="3">DUF4190 domain-containing protein</fullName>
    </submittedName>
</protein>
<evidence type="ECO:0000313" key="4">
    <source>
        <dbReference type="Proteomes" id="UP001610063"/>
    </source>
</evidence>
<dbReference type="PRINTS" id="PR00173">
    <property type="entry name" value="EDTRNSPORT"/>
</dbReference>
<dbReference type="EMBL" id="JBIPKE010000014">
    <property type="protein sequence ID" value="MFH6983057.1"/>
    <property type="molecule type" value="Genomic_DNA"/>
</dbReference>
<evidence type="ECO:0000313" key="3">
    <source>
        <dbReference type="EMBL" id="MFH6983057.1"/>
    </source>
</evidence>
<keyword evidence="1" id="KW-0812">Transmembrane</keyword>
<feature type="transmembrane region" description="Helical" evidence="1">
    <location>
        <begin position="161"/>
        <end position="182"/>
    </location>
</feature>
<gene>
    <name evidence="3" type="ORF">ACHKAR_06385</name>
</gene>
<evidence type="ECO:0000256" key="2">
    <source>
        <dbReference type="SAM" id="SignalP"/>
    </source>
</evidence>